<reference evidence="1" key="1">
    <citation type="submission" date="2022-04" db="EMBL/GenBank/DDBJ databases">
        <title>Genome of the entomopathogenic fungus Entomophthora muscae.</title>
        <authorList>
            <person name="Elya C."/>
            <person name="Lovett B.R."/>
            <person name="Lee E."/>
            <person name="Macias A.M."/>
            <person name="Hajek A.E."/>
            <person name="De Bivort B.L."/>
            <person name="Kasson M.T."/>
            <person name="De Fine Licht H.H."/>
            <person name="Stajich J.E."/>
        </authorList>
    </citation>
    <scope>NUCLEOTIDE SEQUENCE</scope>
    <source>
        <strain evidence="1">Berkeley</strain>
    </source>
</reference>
<evidence type="ECO:0000313" key="1">
    <source>
        <dbReference type="EMBL" id="KAJ9061591.1"/>
    </source>
</evidence>
<organism evidence="1 2">
    <name type="scientific">Entomophthora muscae</name>
    <dbReference type="NCBI Taxonomy" id="34485"/>
    <lineage>
        <taxon>Eukaryota</taxon>
        <taxon>Fungi</taxon>
        <taxon>Fungi incertae sedis</taxon>
        <taxon>Zoopagomycota</taxon>
        <taxon>Entomophthoromycotina</taxon>
        <taxon>Entomophthoromycetes</taxon>
        <taxon>Entomophthorales</taxon>
        <taxon>Entomophthoraceae</taxon>
        <taxon>Entomophthora</taxon>
    </lineage>
</organism>
<comment type="caution">
    <text evidence="1">The sequence shown here is derived from an EMBL/GenBank/DDBJ whole genome shotgun (WGS) entry which is preliminary data.</text>
</comment>
<protein>
    <submittedName>
        <fullName evidence="1">Uncharacterized protein</fullName>
    </submittedName>
</protein>
<dbReference type="EMBL" id="QTSX02005055">
    <property type="protein sequence ID" value="KAJ9061591.1"/>
    <property type="molecule type" value="Genomic_DNA"/>
</dbReference>
<sequence length="127" mass="14030">MKEISTTLSLPEALSALDFRLANQVMPHTESWCPLAIAVNYLIRIAPIVYLAFQVLPTSPAGAQLDTSMGCDIFLQGCFLQYHGSYLGRWHTRVQGGRSGSVLSSEEIPAILDEKGIFLIKKLCELF</sequence>
<proteinExistence type="predicted"/>
<evidence type="ECO:0000313" key="2">
    <source>
        <dbReference type="Proteomes" id="UP001165960"/>
    </source>
</evidence>
<name>A0ACC2SGU6_9FUNG</name>
<accession>A0ACC2SGU6</accession>
<dbReference type="Proteomes" id="UP001165960">
    <property type="component" value="Unassembled WGS sequence"/>
</dbReference>
<keyword evidence="2" id="KW-1185">Reference proteome</keyword>
<gene>
    <name evidence="1" type="ORF">DSO57_1019042</name>
</gene>